<dbReference type="SUPFAM" id="SSF82784">
    <property type="entry name" value="OsmC-like"/>
    <property type="match status" value="1"/>
</dbReference>
<dbReference type="Gene3D" id="3.30.300.20">
    <property type="match status" value="1"/>
</dbReference>
<evidence type="ECO:0000313" key="1">
    <source>
        <dbReference type="EMBL" id="MBS2213590.1"/>
    </source>
</evidence>
<gene>
    <name evidence="1" type="ORF">KEM09_19435</name>
</gene>
<dbReference type="PANTHER" id="PTHR35368:SF1">
    <property type="entry name" value="HYDROPEROXIDE REDUCTASE"/>
    <property type="match status" value="1"/>
</dbReference>
<dbReference type="InterPro" id="IPR052924">
    <property type="entry name" value="OsmC/Ohr_hydroprdx_reductase"/>
</dbReference>
<keyword evidence="2" id="KW-1185">Reference proteome</keyword>
<dbReference type="InterPro" id="IPR015946">
    <property type="entry name" value="KH_dom-like_a/b"/>
</dbReference>
<dbReference type="RefSeq" id="WP_212230965.1">
    <property type="nucleotide sequence ID" value="NZ_JAGUCN010000030.1"/>
</dbReference>
<name>A0ABS5KF14_9BACT</name>
<dbReference type="EMBL" id="JAGUCN010000030">
    <property type="protein sequence ID" value="MBS2213590.1"/>
    <property type="molecule type" value="Genomic_DNA"/>
</dbReference>
<dbReference type="Proteomes" id="UP000721861">
    <property type="component" value="Unassembled WGS sequence"/>
</dbReference>
<dbReference type="PANTHER" id="PTHR35368">
    <property type="entry name" value="HYDROPEROXIDE REDUCTASE"/>
    <property type="match status" value="1"/>
</dbReference>
<proteinExistence type="predicted"/>
<accession>A0ABS5KF14</accession>
<organism evidence="1 2">
    <name type="scientific">Carboxylicivirga mesophila</name>
    <dbReference type="NCBI Taxonomy" id="1166478"/>
    <lineage>
        <taxon>Bacteria</taxon>
        <taxon>Pseudomonadati</taxon>
        <taxon>Bacteroidota</taxon>
        <taxon>Bacteroidia</taxon>
        <taxon>Marinilabiliales</taxon>
        <taxon>Marinilabiliaceae</taxon>
        <taxon>Carboxylicivirga</taxon>
    </lineage>
</organism>
<sequence>MEAMEVQTINFNVESTTKSGSQSEVQVRQFKVLIDEPSQLGGTDEAPNPVEYLLCGLSGCMHIMAFKVAQELNMELSDLNIKITGELNPMKLFGMPTDDRAGYQGITIELHPVTSAIPETLEQWKTIMAQRSPVLDNLINKTPIEVKIG</sequence>
<protein>
    <submittedName>
        <fullName evidence="1">OsmC family protein</fullName>
    </submittedName>
</protein>
<comment type="caution">
    <text evidence="1">The sequence shown here is derived from an EMBL/GenBank/DDBJ whole genome shotgun (WGS) entry which is preliminary data.</text>
</comment>
<evidence type="ECO:0000313" key="2">
    <source>
        <dbReference type="Proteomes" id="UP000721861"/>
    </source>
</evidence>
<dbReference type="Pfam" id="PF02566">
    <property type="entry name" value="OsmC"/>
    <property type="match status" value="1"/>
</dbReference>
<dbReference type="InterPro" id="IPR003718">
    <property type="entry name" value="OsmC/Ohr_fam"/>
</dbReference>
<dbReference type="InterPro" id="IPR036102">
    <property type="entry name" value="OsmC/Ohrsf"/>
</dbReference>
<reference evidence="1 2" key="1">
    <citation type="journal article" date="2014" name="Int. J. Syst. Evol. Microbiol.">
        <title>Carboxylicivirga gen. nov. in the family Marinilabiliaceae with two novel species, Carboxylicivirga mesophila sp. nov. and Carboxylicivirga taeanensis sp. nov., and reclassification of Cytophaga fermentans as Saccharicrinis fermentans gen. nov., comb. nov.</title>
        <authorList>
            <person name="Yang S.H."/>
            <person name="Seo H.S."/>
            <person name="Woo J.H."/>
            <person name="Oh H.M."/>
            <person name="Jang H."/>
            <person name="Lee J.H."/>
            <person name="Kim S.J."/>
            <person name="Kwon K.K."/>
        </authorList>
    </citation>
    <scope>NUCLEOTIDE SEQUENCE [LARGE SCALE GENOMIC DNA]</scope>
    <source>
        <strain evidence="1 2">JCM 18290</strain>
    </source>
</reference>